<dbReference type="Pfam" id="PF10710">
    <property type="entry name" value="DUF2512"/>
    <property type="match status" value="1"/>
</dbReference>
<dbReference type="STRING" id="1157490.EL26_22510"/>
<keyword evidence="3" id="KW-1185">Reference proteome</keyword>
<dbReference type="EMBL" id="JMIR01000046">
    <property type="protein sequence ID" value="KEO81114.1"/>
    <property type="molecule type" value="Genomic_DNA"/>
</dbReference>
<dbReference type="Proteomes" id="UP000027931">
    <property type="component" value="Unassembled WGS sequence"/>
</dbReference>
<name>A0A074LJ51_9BACL</name>
<accession>A0A074LJ51</accession>
<feature type="transmembrane region" description="Helical" evidence="1">
    <location>
        <begin position="89"/>
        <end position="108"/>
    </location>
</feature>
<evidence type="ECO:0000313" key="3">
    <source>
        <dbReference type="Proteomes" id="UP000027931"/>
    </source>
</evidence>
<comment type="caution">
    <text evidence="2">The sequence shown here is derived from an EMBL/GenBank/DDBJ whole genome shotgun (WGS) entry which is preliminary data.</text>
</comment>
<reference evidence="2 3" key="1">
    <citation type="journal article" date="2013" name="Int. J. Syst. Evol. Microbiol.">
        <title>Tumebacillus flagellatus sp. nov., an alpha-amylase/pullulanase-producing bacterium isolated from cassava wastewater.</title>
        <authorList>
            <person name="Wang Q."/>
            <person name="Xie N."/>
            <person name="Qin Y."/>
            <person name="Shen N."/>
            <person name="Zhu J."/>
            <person name="Mi H."/>
            <person name="Huang R."/>
        </authorList>
    </citation>
    <scope>NUCLEOTIDE SEQUENCE [LARGE SCALE GENOMIC DNA]</scope>
    <source>
        <strain evidence="2 3">GST4</strain>
    </source>
</reference>
<sequence>MNQVLSFFVKYLLTIASLAFVALFAPRHGYLNLTHTLVLGLVITVVNFIIDLIVPRAVNSFAAGALEFVVTFVVVKYGYLMFWDANVNWYFALFCALTLALADVFYHAQFVRRKQM</sequence>
<feature type="transmembrane region" description="Helical" evidence="1">
    <location>
        <begin position="61"/>
        <end position="83"/>
    </location>
</feature>
<dbReference type="InterPro" id="IPR019649">
    <property type="entry name" value="DUF2512"/>
</dbReference>
<evidence type="ECO:0008006" key="4">
    <source>
        <dbReference type="Google" id="ProtNLM"/>
    </source>
</evidence>
<keyword evidence="1" id="KW-0812">Transmembrane</keyword>
<gene>
    <name evidence="2" type="ORF">EL26_22510</name>
</gene>
<keyword evidence="1" id="KW-1133">Transmembrane helix</keyword>
<evidence type="ECO:0000313" key="2">
    <source>
        <dbReference type="EMBL" id="KEO81114.1"/>
    </source>
</evidence>
<keyword evidence="1" id="KW-0472">Membrane</keyword>
<dbReference type="AlphaFoldDB" id="A0A074LJ51"/>
<feature type="transmembrane region" description="Helical" evidence="1">
    <location>
        <begin position="7"/>
        <end position="25"/>
    </location>
</feature>
<proteinExistence type="predicted"/>
<dbReference type="OrthoDB" id="2381940at2"/>
<dbReference type="RefSeq" id="WP_038094138.1">
    <property type="nucleotide sequence ID" value="NZ_JMIR01000046.1"/>
</dbReference>
<protein>
    <recommendedName>
        <fullName evidence="4">Integral membrane protein</fullName>
    </recommendedName>
</protein>
<organism evidence="2 3">
    <name type="scientific">Tumebacillus flagellatus</name>
    <dbReference type="NCBI Taxonomy" id="1157490"/>
    <lineage>
        <taxon>Bacteria</taxon>
        <taxon>Bacillati</taxon>
        <taxon>Bacillota</taxon>
        <taxon>Bacilli</taxon>
        <taxon>Bacillales</taxon>
        <taxon>Alicyclobacillaceae</taxon>
        <taxon>Tumebacillus</taxon>
    </lineage>
</organism>
<evidence type="ECO:0000256" key="1">
    <source>
        <dbReference type="SAM" id="Phobius"/>
    </source>
</evidence>
<feature type="transmembrane region" description="Helical" evidence="1">
    <location>
        <begin position="37"/>
        <end position="54"/>
    </location>
</feature>